<dbReference type="GO" id="GO:0000987">
    <property type="term" value="F:cis-regulatory region sequence-specific DNA binding"/>
    <property type="evidence" value="ECO:0007669"/>
    <property type="project" value="InterPro"/>
</dbReference>
<evidence type="ECO:0000256" key="2">
    <source>
        <dbReference type="ARBA" id="ARBA00022649"/>
    </source>
</evidence>
<gene>
    <name evidence="3" type="ORF">ASZ90_008205</name>
</gene>
<organism evidence="3">
    <name type="scientific">hydrocarbon metagenome</name>
    <dbReference type="NCBI Taxonomy" id="938273"/>
    <lineage>
        <taxon>unclassified sequences</taxon>
        <taxon>metagenomes</taxon>
        <taxon>ecological metagenomes</taxon>
    </lineage>
</organism>
<protein>
    <submittedName>
        <fullName evidence="3">Dna-damage-inducible protein j</fullName>
    </submittedName>
</protein>
<accession>A0A0W8FMG1</accession>
<dbReference type="NCBIfam" id="TIGR02384">
    <property type="entry name" value="RelB_DinJ"/>
    <property type="match status" value="1"/>
</dbReference>
<dbReference type="GO" id="GO:0044010">
    <property type="term" value="P:single-species biofilm formation"/>
    <property type="evidence" value="ECO:0007669"/>
    <property type="project" value="InterPro"/>
</dbReference>
<dbReference type="PIRSF" id="PIRSF003108">
    <property type="entry name" value="DinJ"/>
    <property type="match status" value="1"/>
</dbReference>
<dbReference type="Pfam" id="PF04221">
    <property type="entry name" value="RelB"/>
    <property type="match status" value="1"/>
</dbReference>
<dbReference type="InterPro" id="IPR013321">
    <property type="entry name" value="Arc_rbn_hlx_hlx"/>
</dbReference>
<dbReference type="GO" id="GO:0006351">
    <property type="term" value="P:DNA-templated transcription"/>
    <property type="evidence" value="ECO:0007669"/>
    <property type="project" value="TreeGrafter"/>
</dbReference>
<dbReference type="PANTHER" id="PTHR38781:SF1">
    <property type="entry name" value="ANTITOXIN DINJ-RELATED"/>
    <property type="match status" value="1"/>
</dbReference>
<dbReference type="InterPro" id="IPR026262">
    <property type="entry name" value="DinJ"/>
</dbReference>
<reference evidence="3" key="1">
    <citation type="journal article" date="2015" name="Proc. Natl. Acad. Sci. U.S.A.">
        <title>Networks of energetic and metabolic interactions define dynamics in microbial communities.</title>
        <authorList>
            <person name="Embree M."/>
            <person name="Liu J.K."/>
            <person name="Al-Bassam M.M."/>
            <person name="Zengler K."/>
        </authorList>
    </citation>
    <scope>NUCLEOTIDE SEQUENCE</scope>
</reference>
<evidence type="ECO:0000256" key="1">
    <source>
        <dbReference type="ARBA" id="ARBA00010562"/>
    </source>
</evidence>
<proteinExistence type="inferred from homology"/>
<name>A0A0W8FMG1_9ZZZZ</name>
<evidence type="ECO:0000313" key="3">
    <source>
        <dbReference type="EMBL" id="KUG22004.1"/>
    </source>
</evidence>
<dbReference type="EMBL" id="LNQE01000996">
    <property type="protein sequence ID" value="KUG22004.1"/>
    <property type="molecule type" value="Genomic_DNA"/>
</dbReference>
<comment type="caution">
    <text evidence="3">The sequence shown here is derived from an EMBL/GenBank/DDBJ whole genome shotgun (WGS) entry which is preliminary data.</text>
</comment>
<dbReference type="AlphaFoldDB" id="A0A0W8FMG1"/>
<dbReference type="Gene3D" id="1.10.1220.10">
    <property type="entry name" value="Met repressor-like"/>
    <property type="match status" value="1"/>
</dbReference>
<sequence>MNRTTTKIKSAMVRARIEPGLKTKAEKYFDMLGLSTTQAITLFFKQVELHRGLPFEINIPNAETLDAMEEIENGGGKIFKNADELFKHLGI</sequence>
<dbReference type="InterPro" id="IPR007337">
    <property type="entry name" value="RelB/DinJ"/>
</dbReference>
<comment type="similarity">
    <text evidence="1">Belongs to the RelB/DinJ antitoxin family.</text>
</comment>
<dbReference type="GO" id="GO:0006355">
    <property type="term" value="P:regulation of DNA-templated transcription"/>
    <property type="evidence" value="ECO:0007669"/>
    <property type="project" value="InterPro"/>
</dbReference>
<keyword evidence="2" id="KW-1277">Toxin-antitoxin system</keyword>
<dbReference type="PANTHER" id="PTHR38781">
    <property type="entry name" value="ANTITOXIN DINJ-RELATED"/>
    <property type="match status" value="1"/>
</dbReference>
<dbReference type="GO" id="GO:0015643">
    <property type="term" value="F:toxic substance binding"/>
    <property type="evidence" value="ECO:0007669"/>
    <property type="project" value="InterPro"/>
</dbReference>